<keyword evidence="1" id="KW-0812">Transmembrane</keyword>
<reference evidence="3" key="1">
    <citation type="submission" date="2016-10" db="EMBL/GenBank/DDBJ databases">
        <authorList>
            <person name="Varghese N."/>
            <person name="Submissions S."/>
        </authorList>
    </citation>
    <scope>NUCLEOTIDE SEQUENCE [LARGE SCALE GENOMIC DNA]</scope>
    <source>
        <strain evidence="3">IMMIB L-1606</strain>
    </source>
</reference>
<organism evidence="2 3">
    <name type="scientific">Pseudarthrobacter equi</name>
    <dbReference type="NCBI Taxonomy" id="728066"/>
    <lineage>
        <taxon>Bacteria</taxon>
        <taxon>Bacillati</taxon>
        <taxon>Actinomycetota</taxon>
        <taxon>Actinomycetes</taxon>
        <taxon>Micrococcales</taxon>
        <taxon>Micrococcaceae</taxon>
        <taxon>Pseudarthrobacter</taxon>
    </lineage>
</organism>
<keyword evidence="3" id="KW-1185">Reference proteome</keyword>
<gene>
    <name evidence="2" type="ORF">SAMN04489743_0219</name>
</gene>
<proteinExistence type="predicted"/>
<dbReference type="AlphaFoldDB" id="A0A1H1STF5"/>
<dbReference type="Proteomes" id="UP000198751">
    <property type="component" value="Chromosome I"/>
</dbReference>
<dbReference type="EMBL" id="LT629779">
    <property type="protein sequence ID" value="SDS50679.1"/>
    <property type="molecule type" value="Genomic_DNA"/>
</dbReference>
<keyword evidence="1" id="KW-1133">Transmembrane helix</keyword>
<evidence type="ECO:0000256" key="1">
    <source>
        <dbReference type="SAM" id="Phobius"/>
    </source>
</evidence>
<sequence length="143" mass="15246">MSGRAYGGAMEILQGIWAVVLGAASLAPLATFGVVLVAYLAYRQRDRADRRDQWWKRAQWALDAALDGRDPHRRLAGLKVLVQLIGSDLATTEDADLMSALAVGIREEEGSGRRGAAVPPPVQGLIVAEAERLVKAAGAKGRS</sequence>
<accession>A0A1H1STF5</accession>
<evidence type="ECO:0000313" key="3">
    <source>
        <dbReference type="Proteomes" id="UP000198751"/>
    </source>
</evidence>
<name>A0A1H1STF5_9MICC</name>
<protein>
    <submittedName>
        <fullName evidence="2">Uncharacterized protein</fullName>
    </submittedName>
</protein>
<keyword evidence="1" id="KW-0472">Membrane</keyword>
<evidence type="ECO:0000313" key="2">
    <source>
        <dbReference type="EMBL" id="SDS50679.1"/>
    </source>
</evidence>
<feature type="transmembrane region" description="Helical" evidence="1">
    <location>
        <begin position="16"/>
        <end position="42"/>
    </location>
</feature>